<feature type="domain" description="MADF" evidence="3">
    <location>
        <begin position="143"/>
        <end position="231"/>
    </location>
</feature>
<comment type="caution">
    <text evidence="4">The sequence shown here is derived from an EMBL/GenBank/DDBJ whole genome shotgun (WGS) entry which is preliminary data.</text>
</comment>
<dbReference type="Gene3D" id="3.30.70.340">
    <property type="entry name" value="Metallocarboxypeptidase-like"/>
    <property type="match status" value="1"/>
</dbReference>
<gene>
    <name evidence="4" type="ORF">Pmani_006440</name>
</gene>
<dbReference type="InterPro" id="IPR003146">
    <property type="entry name" value="M14A_act_pep"/>
</dbReference>
<dbReference type="AlphaFoldDB" id="A0AAE1UGF1"/>
<dbReference type="InterPro" id="IPR036990">
    <property type="entry name" value="M14A-like_propep"/>
</dbReference>
<dbReference type="PANTHER" id="PTHR12243:SF67">
    <property type="entry name" value="COREPRESSOR OF PANGOLIN, ISOFORM A-RELATED"/>
    <property type="match status" value="1"/>
</dbReference>
<evidence type="ECO:0000259" key="3">
    <source>
        <dbReference type="PROSITE" id="PS51029"/>
    </source>
</evidence>
<name>A0AAE1UGF1_9EUCA</name>
<dbReference type="GO" id="GO:0005634">
    <property type="term" value="C:nucleus"/>
    <property type="evidence" value="ECO:0007669"/>
    <property type="project" value="TreeGrafter"/>
</dbReference>
<sequence length="231" mass="26699">MSDGEQEGRWLDMSANESPHDINILTKNKLQGTSDVAISPSALQAFTNHLAAIGTTYSSLVTDLGKLVNEEQPSRTRAEIQIDDLSYQQLLTYQQTERRPARETCLPAHTSFPDSSDHYCLLNPRGYMCSSRYDHLAKMDVELLISKVFVRPALWDKRNKLHANKNVVDKLWAEICRDFDCEEVVVKKKWKYLRDQFAVELGKYPPPRSGDPADVTQISKWQYFHWQYFHC</sequence>
<dbReference type="GO" id="GO:0006357">
    <property type="term" value="P:regulation of transcription by RNA polymerase II"/>
    <property type="evidence" value="ECO:0007669"/>
    <property type="project" value="TreeGrafter"/>
</dbReference>
<reference evidence="4" key="1">
    <citation type="submission" date="2023-11" db="EMBL/GenBank/DDBJ databases">
        <title>Genome assemblies of two species of porcelain crab, Petrolisthes cinctipes and Petrolisthes manimaculis (Anomura: Porcellanidae).</title>
        <authorList>
            <person name="Angst P."/>
        </authorList>
    </citation>
    <scope>NUCLEOTIDE SEQUENCE</scope>
    <source>
        <strain evidence="4">PB745_02</strain>
        <tissue evidence="4">Gill</tissue>
    </source>
</reference>
<dbReference type="Proteomes" id="UP001292094">
    <property type="component" value="Unassembled WGS sequence"/>
</dbReference>
<dbReference type="Pfam" id="PF10545">
    <property type="entry name" value="MADF_DNA_bdg"/>
    <property type="match status" value="1"/>
</dbReference>
<evidence type="ECO:0000313" key="4">
    <source>
        <dbReference type="EMBL" id="KAK4322772.1"/>
    </source>
</evidence>
<dbReference type="InterPro" id="IPR039353">
    <property type="entry name" value="TF_Adf1"/>
</dbReference>
<dbReference type="InterPro" id="IPR006578">
    <property type="entry name" value="MADF-dom"/>
</dbReference>
<evidence type="ECO:0000256" key="2">
    <source>
        <dbReference type="ARBA" id="ARBA00022833"/>
    </source>
</evidence>
<dbReference type="PANTHER" id="PTHR12243">
    <property type="entry name" value="MADF DOMAIN TRANSCRIPTION FACTOR"/>
    <property type="match status" value="1"/>
</dbReference>
<keyword evidence="1" id="KW-0479">Metal-binding</keyword>
<dbReference type="PROSITE" id="PS51029">
    <property type="entry name" value="MADF"/>
    <property type="match status" value="1"/>
</dbReference>
<dbReference type="GO" id="GO:0005667">
    <property type="term" value="C:transcription regulator complex"/>
    <property type="evidence" value="ECO:0007669"/>
    <property type="project" value="TreeGrafter"/>
</dbReference>
<keyword evidence="5" id="KW-1185">Reference proteome</keyword>
<protein>
    <recommendedName>
        <fullName evidence="3">MADF domain-containing protein</fullName>
    </recommendedName>
</protein>
<dbReference type="SMART" id="SM00595">
    <property type="entry name" value="MADF"/>
    <property type="match status" value="1"/>
</dbReference>
<evidence type="ECO:0000256" key="1">
    <source>
        <dbReference type="ARBA" id="ARBA00022723"/>
    </source>
</evidence>
<proteinExistence type="predicted"/>
<dbReference type="EMBL" id="JAWZYT010000500">
    <property type="protein sequence ID" value="KAK4322772.1"/>
    <property type="molecule type" value="Genomic_DNA"/>
</dbReference>
<dbReference type="GO" id="GO:0046872">
    <property type="term" value="F:metal ion binding"/>
    <property type="evidence" value="ECO:0007669"/>
    <property type="project" value="UniProtKB-KW"/>
</dbReference>
<dbReference type="Pfam" id="PF02244">
    <property type="entry name" value="Propep_M14"/>
    <property type="match status" value="1"/>
</dbReference>
<keyword evidence="2" id="KW-0862">Zinc</keyword>
<evidence type="ECO:0000313" key="5">
    <source>
        <dbReference type="Proteomes" id="UP001292094"/>
    </source>
</evidence>
<accession>A0AAE1UGF1</accession>
<dbReference type="SUPFAM" id="SSF54897">
    <property type="entry name" value="Protease propeptides/inhibitors"/>
    <property type="match status" value="1"/>
</dbReference>
<organism evidence="4 5">
    <name type="scientific">Petrolisthes manimaculis</name>
    <dbReference type="NCBI Taxonomy" id="1843537"/>
    <lineage>
        <taxon>Eukaryota</taxon>
        <taxon>Metazoa</taxon>
        <taxon>Ecdysozoa</taxon>
        <taxon>Arthropoda</taxon>
        <taxon>Crustacea</taxon>
        <taxon>Multicrustacea</taxon>
        <taxon>Malacostraca</taxon>
        <taxon>Eumalacostraca</taxon>
        <taxon>Eucarida</taxon>
        <taxon>Decapoda</taxon>
        <taxon>Pleocyemata</taxon>
        <taxon>Anomura</taxon>
        <taxon>Galatheoidea</taxon>
        <taxon>Porcellanidae</taxon>
        <taxon>Petrolisthes</taxon>
    </lineage>
</organism>